<evidence type="ECO:0000256" key="8">
    <source>
        <dbReference type="ARBA" id="ARBA00022840"/>
    </source>
</evidence>
<dbReference type="GO" id="GO:0006281">
    <property type="term" value="P:DNA repair"/>
    <property type="evidence" value="ECO:0007669"/>
    <property type="project" value="UniProtKB-KW"/>
</dbReference>
<dbReference type="GO" id="GO:0005524">
    <property type="term" value="F:ATP binding"/>
    <property type="evidence" value="ECO:0007669"/>
    <property type="project" value="UniProtKB-KW"/>
</dbReference>
<dbReference type="InterPro" id="IPR027417">
    <property type="entry name" value="P-loop_NTPase"/>
</dbReference>
<dbReference type="InterPro" id="IPR011545">
    <property type="entry name" value="DEAD/DEAH_box_helicase_dom"/>
</dbReference>
<comment type="caution">
    <text evidence="19">The sequence shown here is derived from an EMBL/GenBank/DDBJ whole genome shotgun (WGS) entry which is preliminary data.</text>
</comment>
<sequence length="714" mass="82685">MKQSITEENIKDYFKPQGRLDSFLDDYEYREQQETMALEISRVFKQKKHLLVEAGTGTGKSFAYLVPSILLALAEEEQIVISTNTINLQEQLINQDIPFLQNLYNLNCKAVLAKGRGNYLCLRRFNHYQTASKLSDKEMKQLTKLESWIRNTETGCLSDLNFKVNKQLWGGIASDSRLCLRKKCSNYNYCFFIQARNELEDADIIVSNHHLLFADISLRNKGDFDDQMAVLPHYQRVIFDEAHNIEEIATRYIGSRISSRELIDAIKFLYNPYKNSGDLLQIRAESTVLSLKLKEQVLHKIDQELVPELQNLLERIKSSNPQVENFMKQFNVRNKLRLTAEVREYQLWKDSLAVEFENILFKLVDVQKKLVDLLDILALGEEEFNNYEQLTTMLEQKLQIIREAKEILKEIINFEEENEKVYWLEQHSNSYSLHAAPLNIADQLQEQLLNELETVIFTSATLTVNNSFEFIKNNLGLTSSSVEVLDLGSPFDYKQQLKVGVVKDIVSPKNNKFIGEILNNIKKVVEVMEGRTLILFNSYYRLNQVYSSLEEELEDLKINHLFCQGRKPRQYLIEQFKNTEKSVLLGTDSFWEGVDLPGTQLSCLIIVKLPFSVPSEPFIEAKLESIDQQGGNAFFEYMLPKAVIKFRQGCGRLIRNQRDQGWILVFDKRVINKSYGQLFLNSLAVDNVNIADTSEITKQLSHFANNNFTKIINE</sequence>
<evidence type="ECO:0000256" key="12">
    <source>
        <dbReference type="ARBA" id="ARBA00023204"/>
    </source>
</evidence>
<evidence type="ECO:0000256" key="11">
    <source>
        <dbReference type="ARBA" id="ARBA00023125"/>
    </source>
</evidence>
<evidence type="ECO:0000256" key="1">
    <source>
        <dbReference type="ARBA" id="ARBA00001966"/>
    </source>
</evidence>
<dbReference type="PROSITE" id="PS51194">
    <property type="entry name" value="HELICASE_CTER"/>
    <property type="match status" value="1"/>
</dbReference>
<dbReference type="PANTHER" id="PTHR11472:SF34">
    <property type="entry name" value="REGULATOR OF TELOMERE ELONGATION HELICASE 1"/>
    <property type="match status" value="1"/>
</dbReference>
<evidence type="ECO:0000256" key="7">
    <source>
        <dbReference type="ARBA" id="ARBA00022806"/>
    </source>
</evidence>
<dbReference type="SMART" id="SM00488">
    <property type="entry name" value="DEXDc2"/>
    <property type="match status" value="1"/>
</dbReference>
<keyword evidence="2" id="KW-0004">4Fe-4S</keyword>
<dbReference type="GO" id="GO:0051539">
    <property type="term" value="F:4 iron, 4 sulfur cluster binding"/>
    <property type="evidence" value="ECO:0007669"/>
    <property type="project" value="UniProtKB-KW"/>
</dbReference>
<dbReference type="EMBL" id="JAFBDQ010000001">
    <property type="protein sequence ID" value="MBM7555503.1"/>
    <property type="molecule type" value="Genomic_DNA"/>
</dbReference>
<dbReference type="PROSITE" id="PS51193">
    <property type="entry name" value="HELICASE_ATP_BIND_2"/>
    <property type="match status" value="1"/>
</dbReference>
<dbReference type="InterPro" id="IPR014013">
    <property type="entry name" value="Helic_SF1/SF2_ATP-bd_DinG/Rad3"/>
</dbReference>
<dbReference type="InterPro" id="IPR006554">
    <property type="entry name" value="Helicase-like_DEXD_c2"/>
</dbReference>
<dbReference type="Pfam" id="PF00270">
    <property type="entry name" value="DEAD"/>
    <property type="match status" value="1"/>
</dbReference>
<dbReference type="SUPFAM" id="SSF52540">
    <property type="entry name" value="P-loop containing nucleoside triphosphate hydrolases"/>
    <property type="match status" value="1"/>
</dbReference>
<comment type="catalytic activity">
    <reaction evidence="16">
        <text>ATP + H2O = ADP + phosphate + H(+)</text>
        <dbReference type="Rhea" id="RHEA:13065"/>
        <dbReference type="ChEBI" id="CHEBI:15377"/>
        <dbReference type="ChEBI" id="CHEBI:15378"/>
        <dbReference type="ChEBI" id="CHEBI:30616"/>
        <dbReference type="ChEBI" id="CHEBI:43474"/>
        <dbReference type="ChEBI" id="CHEBI:456216"/>
        <dbReference type="EC" id="5.6.2.3"/>
    </reaction>
</comment>
<keyword evidence="6 19" id="KW-0378">Hydrolase</keyword>
<gene>
    <name evidence="19" type="ORF">JOC47_000327</name>
</gene>
<dbReference type="SMART" id="SM00491">
    <property type="entry name" value="HELICc2"/>
    <property type="match status" value="1"/>
</dbReference>
<dbReference type="GO" id="GO:0016818">
    <property type="term" value="F:hydrolase activity, acting on acid anhydrides, in phosphorus-containing anhydrides"/>
    <property type="evidence" value="ECO:0007669"/>
    <property type="project" value="InterPro"/>
</dbReference>
<keyword evidence="8" id="KW-0067">ATP-binding</keyword>
<dbReference type="InterPro" id="IPR001650">
    <property type="entry name" value="Helicase_C-like"/>
</dbReference>
<keyword evidence="4" id="KW-0547">Nucleotide-binding</keyword>
<comment type="similarity">
    <text evidence="14">Belongs to the helicase family. DinG subfamily.</text>
</comment>
<dbReference type="Pfam" id="PF13307">
    <property type="entry name" value="Helicase_C_2"/>
    <property type="match status" value="1"/>
</dbReference>
<accession>A0A939BNM6</accession>
<protein>
    <recommendedName>
        <fullName evidence="15">DNA 5'-3' helicase</fullName>
        <ecNumber evidence="15">5.6.2.3</ecNumber>
    </recommendedName>
</protein>
<evidence type="ECO:0000313" key="20">
    <source>
        <dbReference type="Proteomes" id="UP000774000"/>
    </source>
</evidence>
<evidence type="ECO:0000256" key="16">
    <source>
        <dbReference type="ARBA" id="ARBA00048954"/>
    </source>
</evidence>
<dbReference type="Proteomes" id="UP000774000">
    <property type="component" value="Unassembled WGS sequence"/>
</dbReference>
<evidence type="ECO:0000256" key="4">
    <source>
        <dbReference type="ARBA" id="ARBA00022741"/>
    </source>
</evidence>
<dbReference type="InterPro" id="IPR010614">
    <property type="entry name" value="RAD3-like_helicase_DEAD"/>
</dbReference>
<evidence type="ECO:0000313" key="19">
    <source>
        <dbReference type="EMBL" id="MBM7555503.1"/>
    </source>
</evidence>
<keyword evidence="3" id="KW-0479">Metal-binding</keyword>
<feature type="domain" description="Helicase C-terminal" evidence="18">
    <location>
        <begin position="520"/>
        <end position="696"/>
    </location>
</feature>
<evidence type="ECO:0000256" key="10">
    <source>
        <dbReference type="ARBA" id="ARBA00023014"/>
    </source>
</evidence>
<keyword evidence="5" id="KW-0227">DNA damage</keyword>
<keyword evidence="10" id="KW-0411">Iron-sulfur</keyword>
<evidence type="ECO:0000256" key="14">
    <source>
        <dbReference type="ARBA" id="ARBA00038058"/>
    </source>
</evidence>
<name>A0A939BNM6_9FIRM</name>
<evidence type="ECO:0000256" key="9">
    <source>
        <dbReference type="ARBA" id="ARBA00023004"/>
    </source>
</evidence>
<evidence type="ECO:0000256" key="6">
    <source>
        <dbReference type="ARBA" id="ARBA00022801"/>
    </source>
</evidence>
<dbReference type="InterPro" id="IPR014001">
    <property type="entry name" value="Helicase_ATP-bd"/>
</dbReference>
<dbReference type="EC" id="5.6.2.3" evidence="15"/>
<reference evidence="19" key="1">
    <citation type="submission" date="2021-01" db="EMBL/GenBank/DDBJ databases">
        <title>Genomic Encyclopedia of Type Strains, Phase IV (KMG-IV): sequencing the most valuable type-strain genomes for metagenomic binning, comparative biology and taxonomic classification.</title>
        <authorList>
            <person name="Goeker M."/>
        </authorList>
    </citation>
    <scope>NUCLEOTIDE SEQUENCE</scope>
    <source>
        <strain evidence="19">DSM 23230</strain>
    </source>
</reference>
<dbReference type="Gene3D" id="3.40.50.300">
    <property type="entry name" value="P-loop containing nucleotide triphosphate hydrolases"/>
    <property type="match status" value="2"/>
</dbReference>
<evidence type="ECO:0000256" key="2">
    <source>
        <dbReference type="ARBA" id="ARBA00022485"/>
    </source>
</evidence>
<keyword evidence="9" id="KW-0408">Iron</keyword>
<dbReference type="AlphaFoldDB" id="A0A939BNM6"/>
<dbReference type="RefSeq" id="WP_204700209.1">
    <property type="nucleotide sequence ID" value="NZ_JAFBDQ010000001.1"/>
</dbReference>
<comment type="cofactor">
    <cofactor evidence="1">
        <name>[4Fe-4S] cluster</name>
        <dbReference type="ChEBI" id="CHEBI:49883"/>
    </cofactor>
</comment>
<keyword evidence="7 19" id="KW-0347">Helicase</keyword>
<dbReference type="InterPro" id="IPR006555">
    <property type="entry name" value="ATP-dep_Helicase_C"/>
</dbReference>
<dbReference type="PANTHER" id="PTHR11472">
    <property type="entry name" value="DNA REPAIR DEAD HELICASE RAD3/XP-D SUBFAMILY MEMBER"/>
    <property type="match status" value="1"/>
</dbReference>
<evidence type="ECO:0000256" key="13">
    <source>
        <dbReference type="ARBA" id="ARBA00023235"/>
    </source>
</evidence>
<feature type="domain" description="Helicase ATP-binding" evidence="17">
    <location>
        <begin position="19"/>
        <end position="301"/>
    </location>
</feature>
<evidence type="ECO:0000256" key="5">
    <source>
        <dbReference type="ARBA" id="ARBA00022763"/>
    </source>
</evidence>
<keyword evidence="11" id="KW-0238">DNA-binding</keyword>
<keyword evidence="12" id="KW-0234">DNA repair</keyword>
<dbReference type="GO" id="GO:0003677">
    <property type="term" value="F:DNA binding"/>
    <property type="evidence" value="ECO:0007669"/>
    <property type="project" value="UniProtKB-KW"/>
</dbReference>
<dbReference type="SMART" id="SM00487">
    <property type="entry name" value="DEXDc"/>
    <property type="match status" value="1"/>
</dbReference>
<evidence type="ECO:0000256" key="15">
    <source>
        <dbReference type="ARBA" id="ARBA00044969"/>
    </source>
</evidence>
<keyword evidence="20" id="KW-1185">Reference proteome</keyword>
<dbReference type="Pfam" id="PF06733">
    <property type="entry name" value="DEAD_2"/>
    <property type="match status" value="1"/>
</dbReference>
<dbReference type="GO" id="GO:0043139">
    <property type="term" value="F:5'-3' DNA helicase activity"/>
    <property type="evidence" value="ECO:0007669"/>
    <property type="project" value="UniProtKB-EC"/>
</dbReference>
<dbReference type="GO" id="GO:0046872">
    <property type="term" value="F:metal ion binding"/>
    <property type="evidence" value="ECO:0007669"/>
    <property type="project" value="UniProtKB-KW"/>
</dbReference>
<organism evidence="19 20">
    <name type="scientific">Halanaerobacter jeridensis</name>
    <dbReference type="NCBI Taxonomy" id="706427"/>
    <lineage>
        <taxon>Bacteria</taxon>
        <taxon>Bacillati</taxon>
        <taxon>Bacillota</taxon>
        <taxon>Clostridia</taxon>
        <taxon>Halanaerobiales</taxon>
        <taxon>Halobacteroidaceae</taxon>
        <taxon>Halanaerobacter</taxon>
    </lineage>
</organism>
<evidence type="ECO:0000256" key="3">
    <source>
        <dbReference type="ARBA" id="ARBA00022723"/>
    </source>
</evidence>
<keyword evidence="13" id="KW-0413">Isomerase</keyword>
<evidence type="ECO:0000259" key="17">
    <source>
        <dbReference type="PROSITE" id="PS51193"/>
    </source>
</evidence>
<dbReference type="InterPro" id="IPR045028">
    <property type="entry name" value="DinG/Rad3-like"/>
</dbReference>
<evidence type="ECO:0000259" key="18">
    <source>
        <dbReference type="PROSITE" id="PS51194"/>
    </source>
</evidence>
<proteinExistence type="inferred from homology"/>